<protein>
    <recommendedName>
        <fullName evidence="3">CCHC-type domain-containing protein</fullName>
    </recommendedName>
</protein>
<dbReference type="Proteomes" id="UP000701853">
    <property type="component" value="Chromosome 6"/>
</dbReference>
<gene>
    <name evidence="1" type="ORF">CXB51_014675</name>
</gene>
<evidence type="ECO:0000313" key="2">
    <source>
        <dbReference type="Proteomes" id="UP000701853"/>
    </source>
</evidence>
<proteinExistence type="predicted"/>
<dbReference type="EMBL" id="JAHUZN010000006">
    <property type="protein sequence ID" value="KAG8491469.1"/>
    <property type="molecule type" value="Genomic_DNA"/>
</dbReference>
<evidence type="ECO:0000313" key="1">
    <source>
        <dbReference type="EMBL" id="KAG8491469.1"/>
    </source>
</evidence>
<sequence length="155" mass="17576">MENTVVVKLLGRNIGYAVLHNHISSLWRPSQPFHLMDVENGYYLAFPYYGFDLDLVSWNAGFLYKQRVFEEIGSLVGKAARLDIKTYSGTKGHFARMAVYVDLKKSFISQILINGRIQRVEFGAFPVACFVCGCYGHLKNLCPLSLQISALRMVM</sequence>
<dbReference type="InterPro" id="IPR040256">
    <property type="entry name" value="At4g02000-like"/>
</dbReference>
<dbReference type="PANTHER" id="PTHR31286:SF173">
    <property type="entry name" value="DUF4283 DOMAIN-CONTAINING PROTEIN"/>
    <property type="match status" value="1"/>
</dbReference>
<keyword evidence="2" id="KW-1185">Reference proteome</keyword>
<dbReference type="OrthoDB" id="993965at2759"/>
<name>A0A8J6D0M2_9ROSI</name>
<dbReference type="AlphaFoldDB" id="A0A8J6D0M2"/>
<reference evidence="1 2" key="1">
    <citation type="journal article" date="2021" name="bioRxiv">
        <title>The Gossypium anomalum genome as a resource for cotton improvement and evolutionary analysis of hybrid incompatibility.</title>
        <authorList>
            <person name="Grover C.E."/>
            <person name="Yuan D."/>
            <person name="Arick M.A."/>
            <person name="Miller E.R."/>
            <person name="Hu G."/>
            <person name="Peterson D.G."/>
            <person name="Wendel J.F."/>
            <person name="Udall J.A."/>
        </authorList>
    </citation>
    <scope>NUCLEOTIDE SEQUENCE [LARGE SCALE GENOMIC DNA]</scope>
    <source>
        <strain evidence="1">JFW-Udall</strain>
        <tissue evidence="1">Leaf</tissue>
    </source>
</reference>
<organism evidence="1 2">
    <name type="scientific">Gossypium anomalum</name>
    <dbReference type="NCBI Taxonomy" id="47600"/>
    <lineage>
        <taxon>Eukaryota</taxon>
        <taxon>Viridiplantae</taxon>
        <taxon>Streptophyta</taxon>
        <taxon>Embryophyta</taxon>
        <taxon>Tracheophyta</taxon>
        <taxon>Spermatophyta</taxon>
        <taxon>Magnoliopsida</taxon>
        <taxon>eudicotyledons</taxon>
        <taxon>Gunneridae</taxon>
        <taxon>Pentapetalae</taxon>
        <taxon>rosids</taxon>
        <taxon>malvids</taxon>
        <taxon>Malvales</taxon>
        <taxon>Malvaceae</taxon>
        <taxon>Malvoideae</taxon>
        <taxon>Gossypium</taxon>
    </lineage>
</organism>
<comment type="caution">
    <text evidence="1">The sequence shown here is derived from an EMBL/GenBank/DDBJ whole genome shotgun (WGS) entry which is preliminary data.</text>
</comment>
<accession>A0A8J6D0M2</accession>
<dbReference type="PANTHER" id="PTHR31286">
    <property type="entry name" value="GLYCINE-RICH CELL WALL STRUCTURAL PROTEIN 1.8-LIKE"/>
    <property type="match status" value="1"/>
</dbReference>
<evidence type="ECO:0008006" key="3">
    <source>
        <dbReference type="Google" id="ProtNLM"/>
    </source>
</evidence>